<comment type="caution">
    <text evidence="3">The sequence shown here is derived from an EMBL/GenBank/DDBJ whole genome shotgun (WGS) entry which is preliminary data.</text>
</comment>
<keyword evidence="2" id="KW-0472">Membrane</keyword>
<evidence type="ECO:0000256" key="1">
    <source>
        <dbReference type="SAM" id="MobiDB-lite"/>
    </source>
</evidence>
<gene>
    <name evidence="3" type="ORF">E3T23_08160</name>
</gene>
<feature type="transmembrane region" description="Helical" evidence="2">
    <location>
        <begin position="68"/>
        <end position="89"/>
    </location>
</feature>
<dbReference type="EMBL" id="SOGN01000036">
    <property type="protein sequence ID" value="TFC80953.1"/>
    <property type="molecule type" value="Genomic_DNA"/>
</dbReference>
<dbReference type="Proteomes" id="UP000298433">
    <property type="component" value="Unassembled WGS sequence"/>
</dbReference>
<feature type="compositionally biased region" description="Low complexity" evidence="1">
    <location>
        <begin position="124"/>
        <end position="146"/>
    </location>
</feature>
<proteinExistence type="predicted"/>
<organism evidence="3 4">
    <name type="scientific">Cryobacterium cheniae</name>
    <dbReference type="NCBI Taxonomy" id="1259262"/>
    <lineage>
        <taxon>Bacteria</taxon>
        <taxon>Bacillati</taxon>
        <taxon>Actinomycetota</taxon>
        <taxon>Actinomycetes</taxon>
        <taxon>Micrococcales</taxon>
        <taxon>Microbacteriaceae</taxon>
        <taxon>Cryobacterium</taxon>
    </lineage>
</organism>
<dbReference type="AlphaFoldDB" id="A0A4R8XQG4"/>
<feature type="transmembrane region" description="Helical" evidence="2">
    <location>
        <begin position="173"/>
        <end position="193"/>
    </location>
</feature>
<reference evidence="3 4" key="1">
    <citation type="submission" date="2019-03" db="EMBL/GenBank/DDBJ databases">
        <title>Genomics of glacier-inhabiting Cryobacterium strains.</title>
        <authorList>
            <person name="Liu Q."/>
            <person name="Xin Y.-H."/>
        </authorList>
    </citation>
    <scope>NUCLEOTIDE SEQUENCE [LARGE SCALE GENOMIC DNA]</scope>
    <source>
        <strain evidence="3 4">TMT2-48-2</strain>
    </source>
</reference>
<feature type="transmembrane region" description="Helical" evidence="2">
    <location>
        <begin position="39"/>
        <end position="56"/>
    </location>
</feature>
<evidence type="ECO:0000313" key="4">
    <source>
        <dbReference type="Proteomes" id="UP000298433"/>
    </source>
</evidence>
<evidence type="ECO:0000256" key="2">
    <source>
        <dbReference type="SAM" id="Phobius"/>
    </source>
</evidence>
<evidence type="ECO:0000313" key="3">
    <source>
        <dbReference type="EMBL" id="TFC80953.1"/>
    </source>
</evidence>
<dbReference type="OrthoDB" id="3388334at2"/>
<accession>A0A4R8XQG4</accession>
<feature type="transmembrane region" description="Helical" evidence="2">
    <location>
        <begin position="213"/>
        <end position="233"/>
    </location>
</feature>
<keyword evidence="2" id="KW-0812">Transmembrane</keyword>
<sequence>MISSSFPIVAYLYWLVLLIVTSGSLVLALLAFRRQKLQFAAISAGALAAALMIAALPSPGGATVSGVLLGMLALGLAVVGGGPAALLALRLATNNSVPPGQHGGILVENGDAPSSPAPTPTPTDAPAATGTAGAVGDPGAPGASGASGAPGASGAFVHEVLRGGLMIGILERLAVAGAILAGFPEAIAVVVAIKGVGRFTELATAEARERFIIGTLASLIWACACAALVQIALT</sequence>
<keyword evidence="2" id="KW-1133">Transmembrane helix</keyword>
<keyword evidence="4" id="KW-1185">Reference proteome</keyword>
<feature type="region of interest" description="Disordered" evidence="1">
    <location>
        <begin position="102"/>
        <end position="146"/>
    </location>
</feature>
<protein>
    <submittedName>
        <fullName evidence="3">Uncharacterized protein</fullName>
    </submittedName>
</protein>
<dbReference type="RefSeq" id="WP_134369890.1">
    <property type="nucleotide sequence ID" value="NZ_SOGN01000036.1"/>
</dbReference>
<name>A0A4R8XQG4_9MICO</name>
<feature type="transmembrane region" description="Helical" evidence="2">
    <location>
        <begin position="12"/>
        <end position="32"/>
    </location>
</feature>